<dbReference type="Proteomes" id="UP001056535">
    <property type="component" value="Chromosome"/>
</dbReference>
<keyword evidence="2" id="KW-0472">Membrane</keyword>
<dbReference type="Pfam" id="PF11222">
    <property type="entry name" value="DUF3017"/>
    <property type="match status" value="1"/>
</dbReference>
<organism evidence="3 4">
    <name type="scientific">Ornithinimicrobium cryptoxanthini</name>
    <dbReference type="NCBI Taxonomy" id="2934161"/>
    <lineage>
        <taxon>Bacteria</taxon>
        <taxon>Bacillati</taxon>
        <taxon>Actinomycetota</taxon>
        <taxon>Actinomycetes</taxon>
        <taxon>Micrococcales</taxon>
        <taxon>Ornithinimicrobiaceae</taxon>
        <taxon>Ornithinimicrobium</taxon>
    </lineage>
</organism>
<feature type="region of interest" description="Disordered" evidence="1">
    <location>
        <begin position="1"/>
        <end position="25"/>
    </location>
</feature>
<accession>A0ABY4YKW4</accession>
<evidence type="ECO:0000313" key="4">
    <source>
        <dbReference type="Proteomes" id="UP001056535"/>
    </source>
</evidence>
<keyword evidence="4" id="KW-1185">Reference proteome</keyword>
<protein>
    <submittedName>
        <fullName evidence="3">DUF3017 domain-containing protein</fullName>
    </submittedName>
</protein>
<dbReference type="InterPro" id="IPR021385">
    <property type="entry name" value="DUF3017"/>
</dbReference>
<evidence type="ECO:0000256" key="1">
    <source>
        <dbReference type="SAM" id="MobiDB-lite"/>
    </source>
</evidence>
<name>A0ABY4YKW4_9MICO</name>
<dbReference type="EMBL" id="CP099490">
    <property type="protein sequence ID" value="USQ77196.1"/>
    <property type="molecule type" value="Genomic_DNA"/>
</dbReference>
<dbReference type="RefSeq" id="WP_252622078.1">
    <property type="nucleotide sequence ID" value="NZ_CP099490.1"/>
</dbReference>
<proteinExistence type="predicted"/>
<feature type="transmembrane region" description="Helical" evidence="2">
    <location>
        <begin position="29"/>
        <end position="48"/>
    </location>
</feature>
<gene>
    <name evidence="3" type="ORF">NF557_04580</name>
</gene>
<evidence type="ECO:0000313" key="3">
    <source>
        <dbReference type="EMBL" id="USQ77196.1"/>
    </source>
</evidence>
<reference evidence="3" key="1">
    <citation type="submission" date="2022-06" db="EMBL/GenBank/DDBJ databases">
        <title>Ornithinimicrobium JY.X270.</title>
        <authorList>
            <person name="Huang Y."/>
        </authorList>
    </citation>
    <scope>NUCLEOTIDE SEQUENCE</scope>
    <source>
        <strain evidence="3">JY.X270</strain>
    </source>
</reference>
<keyword evidence="2" id="KW-0812">Transmembrane</keyword>
<sequence>MSKDARDHRGSDEASPRPRRPANWGNQPLGLWWVLPIGLTIAIVVLFQAGVRPAGYTMAGTLVVAAIARLVLPREAVGGLLVRSRSWDALTLVVLAVAVTVISATLVIP</sequence>
<feature type="transmembrane region" description="Helical" evidence="2">
    <location>
        <begin position="87"/>
        <end position="108"/>
    </location>
</feature>
<keyword evidence="2" id="KW-1133">Transmembrane helix</keyword>
<evidence type="ECO:0000256" key="2">
    <source>
        <dbReference type="SAM" id="Phobius"/>
    </source>
</evidence>
<feature type="compositionally biased region" description="Basic and acidic residues" evidence="1">
    <location>
        <begin position="1"/>
        <end position="16"/>
    </location>
</feature>
<feature type="transmembrane region" description="Helical" evidence="2">
    <location>
        <begin position="54"/>
        <end position="72"/>
    </location>
</feature>